<dbReference type="EMBL" id="BAAAHG010000056">
    <property type="protein sequence ID" value="GAA0927319.1"/>
    <property type="molecule type" value="Genomic_DNA"/>
</dbReference>
<keyword evidence="2" id="KW-1185">Reference proteome</keyword>
<name>A0ABP3ZUE5_9ACTN</name>
<evidence type="ECO:0000313" key="1">
    <source>
        <dbReference type="EMBL" id="GAA0927319.1"/>
    </source>
</evidence>
<protein>
    <submittedName>
        <fullName evidence="1">Uncharacterized protein</fullName>
    </submittedName>
</protein>
<evidence type="ECO:0000313" key="2">
    <source>
        <dbReference type="Proteomes" id="UP001501005"/>
    </source>
</evidence>
<gene>
    <name evidence="1" type="ORF">GCM10009549_49350</name>
</gene>
<dbReference type="Proteomes" id="UP001501005">
    <property type="component" value="Unassembled WGS sequence"/>
</dbReference>
<organism evidence="1 2">
    <name type="scientific">Streptomyces thermoalcalitolerans</name>
    <dbReference type="NCBI Taxonomy" id="65605"/>
    <lineage>
        <taxon>Bacteria</taxon>
        <taxon>Bacillati</taxon>
        <taxon>Actinomycetota</taxon>
        <taxon>Actinomycetes</taxon>
        <taxon>Kitasatosporales</taxon>
        <taxon>Streptomycetaceae</taxon>
        <taxon>Streptomyces</taxon>
    </lineage>
</organism>
<sequence>MAVHVAARGRDRHPMVAVADVSPAGPGRFRVDAPATRVPRTAWQKLSAGDGAKGHRYYDWAVGHRPRP</sequence>
<comment type="caution">
    <text evidence="1">The sequence shown here is derived from an EMBL/GenBank/DDBJ whole genome shotgun (WGS) entry which is preliminary data.</text>
</comment>
<accession>A0ABP3ZUE5</accession>
<proteinExistence type="predicted"/>
<reference evidence="2" key="1">
    <citation type="journal article" date="2019" name="Int. J. Syst. Evol. Microbiol.">
        <title>The Global Catalogue of Microorganisms (GCM) 10K type strain sequencing project: providing services to taxonomists for standard genome sequencing and annotation.</title>
        <authorList>
            <consortium name="The Broad Institute Genomics Platform"/>
            <consortium name="The Broad Institute Genome Sequencing Center for Infectious Disease"/>
            <person name="Wu L."/>
            <person name="Ma J."/>
        </authorList>
    </citation>
    <scope>NUCLEOTIDE SEQUENCE [LARGE SCALE GENOMIC DNA]</scope>
    <source>
        <strain evidence="2">JCM 10673</strain>
    </source>
</reference>